<evidence type="ECO:0000256" key="1">
    <source>
        <dbReference type="SAM" id="SignalP"/>
    </source>
</evidence>
<name>C4YAY0_CLAL4</name>
<accession>C4YAY0</accession>
<dbReference type="VEuPathDB" id="FungiDB:CLUG_05445"/>
<gene>
    <name evidence="2" type="ORF">CLUG_05445</name>
</gene>
<dbReference type="InterPro" id="IPR019651">
    <property type="entry name" value="Glutamate_DH_NAD-spec"/>
</dbReference>
<reference evidence="2 3" key="1">
    <citation type="journal article" date="2009" name="Nature">
        <title>Evolution of pathogenicity and sexual reproduction in eight Candida genomes.</title>
        <authorList>
            <person name="Butler G."/>
            <person name="Rasmussen M.D."/>
            <person name="Lin M.F."/>
            <person name="Santos M.A."/>
            <person name="Sakthikumar S."/>
            <person name="Munro C.A."/>
            <person name="Rheinbay E."/>
            <person name="Grabherr M."/>
            <person name="Forche A."/>
            <person name="Reedy J.L."/>
            <person name="Agrafioti I."/>
            <person name="Arnaud M.B."/>
            <person name="Bates S."/>
            <person name="Brown A.J."/>
            <person name="Brunke S."/>
            <person name="Costanzo M.C."/>
            <person name="Fitzpatrick D.A."/>
            <person name="de Groot P.W."/>
            <person name="Harris D."/>
            <person name="Hoyer L.L."/>
            <person name="Hube B."/>
            <person name="Klis F.M."/>
            <person name="Kodira C."/>
            <person name="Lennard N."/>
            <person name="Logue M.E."/>
            <person name="Martin R."/>
            <person name="Neiman A.M."/>
            <person name="Nikolaou E."/>
            <person name="Quail M.A."/>
            <person name="Quinn J."/>
            <person name="Santos M.C."/>
            <person name="Schmitzberger F.F."/>
            <person name="Sherlock G."/>
            <person name="Shah P."/>
            <person name="Silverstein K.A."/>
            <person name="Skrzypek M.S."/>
            <person name="Soll D."/>
            <person name="Staggs R."/>
            <person name="Stansfield I."/>
            <person name="Stumpf M.P."/>
            <person name="Sudbery P.E."/>
            <person name="Srikantha T."/>
            <person name="Zeng Q."/>
            <person name="Berman J."/>
            <person name="Berriman M."/>
            <person name="Heitman J."/>
            <person name="Gow N.A."/>
            <person name="Lorenz M.C."/>
            <person name="Birren B.W."/>
            <person name="Kellis M."/>
            <person name="Cuomo C.A."/>
        </authorList>
    </citation>
    <scope>NUCLEOTIDE SEQUENCE [LARGE SCALE GENOMIC DNA]</scope>
    <source>
        <strain evidence="2 3">ATCC 42720</strain>
    </source>
</reference>
<proteinExistence type="predicted"/>
<dbReference type="Pfam" id="PF10712">
    <property type="entry name" value="NAD-GH"/>
    <property type="match status" value="1"/>
</dbReference>
<dbReference type="InParanoid" id="C4YAY0"/>
<evidence type="ECO:0008006" key="4">
    <source>
        <dbReference type="Google" id="ProtNLM"/>
    </source>
</evidence>
<feature type="signal peptide" evidence="1">
    <location>
        <begin position="1"/>
        <end position="22"/>
    </location>
</feature>
<dbReference type="AlphaFoldDB" id="C4YAY0"/>
<feature type="chain" id="PRO_5002946485" description="Secreted protein" evidence="1">
    <location>
        <begin position="23"/>
        <end position="500"/>
    </location>
</feature>
<sequence length="500" mass="54032">MQIHSTSMPILSVSTFILYLCGSHLTSHSSSALAQLTASQVQHAVVGNVHKHLQLGIWLQVRQHQTSKQVAGLVHNLTADFWLVVRLRVRGWLSSNLRLFHGTSALVQLHNHICRVAVGHGERLADRVGSLSDQKSVELSVGVLDSDRLAQMSGVDNNRSQGLVDLLGVKAFDQRSLQSSTFGRQLLWVGGTRVQRRSHHGGGLGEKESHVSGQLDHVGASTGQQNLVDVQSVDASLGQHQIDKRRHVAQGLSCGQLKTQTVDVGEEIEAVGQRLDGERRRRDVGQGFLGHNGLGLQLGHGTGVLSWVGQELLLELFGKVLGERRVQSVTAQAWSVCCGQDGQNAATDSNDSGVGTDSTKISNHIKTVLQETVFGGQVRQQRGRGLVDGSQHIEARILGDSGQKLLSVLGEVRWHREHHVVDALAQVVLGSQLHSHKVSCGSLLHRNELGLVFFPQDLVGDSAIFSLDRWSAGGSDRKIHLVVLLSDEVSEVDDGVGGVS</sequence>
<evidence type="ECO:0000313" key="3">
    <source>
        <dbReference type="Proteomes" id="UP000007703"/>
    </source>
</evidence>
<evidence type="ECO:0000313" key="2">
    <source>
        <dbReference type="EMBL" id="EEQ41318.1"/>
    </source>
</evidence>
<dbReference type="EMBL" id="CH408082">
    <property type="protein sequence ID" value="EEQ41318.1"/>
    <property type="molecule type" value="Genomic_DNA"/>
</dbReference>
<dbReference type="KEGG" id="clu:CLUG_05445"/>
<dbReference type="Proteomes" id="UP000007703">
    <property type="component" value="Unassembled WGS sequence"/>
</dbReference>
<dbReference type="HOGENOM" id="CLU_545118_0_0_1"/>
<keyword evidence="1" id="KW-0732">Signal</keyword>
<organism evidence="2 3">
    <name type="scientific">Clavispora lusitaniae (strain ATCC 42720)</name>
    <name type="common">Yeast</name>
    <name type="synonym">Candida lusitaniae</name>
    <dbReference type="NCBI Taxonomy" id="306902"/>
    <lineage>
        <taxon>Eukaryota</taxon>
        <taxon>Fungi</taxon>
        <taxon>Dikarya</taxon>
        <taxon>Ascomycota</taxon>
        <taxon>Saccharomycotina</taxon>
        <taxon>Pichiomycetes</taxon>
        <taxon>Metschnikowiaceae</taxon>
        <taxon>Clavispora</taxon>
    </lineage>
</organism>
<protein>
    <recommendedName>
        <fullName evidence="4">Secreted protein</fullName>
    </recommendedName>
</protein>